<dbReference type="PANTHER" id="PTHR30204:SF69">
    <property type="entry name" value="MERR-FAMILY TRANSCRIPTIONAL REGULATOR"/>
    <property type="match status" value="1"/>
</dbReference>
<dbReference type="PROSITE" id="PS50937">
    <property type="entry name" value="HTH_MERR_2"/>
    <property type="match status" value="1"/>
</dbReference>
<keyword evidence="3" id="KW-0238">DNA-binding</keyword>
<evidence type="ECO:0000313" key="6">
    <source>
        <dbReference type="EMBL" id="MBO3085449.1"/>
    </source>
</evidence>
<dbReference type="InterPro" id="IPR047057">
    <property type="entry name" value="MerR_fam"/>
</dbReference>
<dbReference type="Gene3D" id="1.10.1660.10">
    <property type="match status" value="1"/>
</dbReference>
<accession>A0ABS3SI68</accession>
<evidence type="ECO:0000256" key="2">
    <source>
        <dbReference type="ARBA" id="ARBA00023015"/>
    </source>
</evidence>
<proteinExistence type="predicted"/>
<dbReference type="SUPFAM" id="SSF46955">
    <property type="entry name" value="Putative DNA-binding domain"/>
    <property type="match status" value="1"/>
</dbReference>
<comment type="caution">
    <text evidence="6">The sequence shown here is derived from an EMBL/GenBank/DDBJ whole genome shotgun (WGS) entry which is preliminary data.</text>
</comment>
<dbReference type="EMBL" id="JAGFBM010000006">
    <property type="protein sequence ID" value="MBO3085449.1"/>
    <property type="molecule type" value="Genomic_DNA"/>
</dbReference>
<name>A0ABS3SI68_9CELL</name>
<dbReference type="InterPro" id="IPR000551">
    <property type="entry name" value="MerR-type_HTH_dom"/>
</dbReference>
<evidence type="ECO:0000256" key="1">
    <source>
        <dbReference type="ARBA" id="ARBA00022491"/>
    </source>
</evidence>
<dbReference type="Proteomes" id="UP000678317">
    <property type="component" value="Unassembled WGS sequence"/>
</dbReference>
<evidence type="ECO:0000313" key="7">
    <source>
        <dbReference type="Proteomes" id="UP000678317"/>
    </source>
</evidence>
<keyword evidence="7" id="KW-1185">Reference proteome</keyword>
<sequence length="256" mass="26736">MGYRIAEVAELVGVPATTLRYYEDIGLLERPARGGNGYRTYDDADVARLRFLSAARNLGIPLADVADLMTAYDVEDCATVAHQMVEMVATRVAETRTRIGDLVALAAHLQSVDARLADAPTAGGCGEGCPCATAAPAPLTDRRTLVPLTRGPAVPAPDVPVIACSLDAGSMADRVSDWQALAGRAVRRDQIPGGVALQFAPSPELAQEVARLAAAEQSCCGFFTFTVRLAVGELRLEVGAPDEAADLVTALFGAAA</sequence>
<evidence type="ECO:0000256" key="4">
    <source>
        <dbReference type="ARBA" id="ARBA00023163"/>
    </source>
</evidence>
<evidence type="ECO:0000259" key="5">
    <source>
        <dbReference type="PROSITE" id="PS50937"/>
    </source>
</evidence>
<dbReference type="InterPro" id="IPR009061">
    <property type="entry name" value="DNA-bd_dom_put_sf"/>
</dbReference>
<gene>
    <name evidence="6" type="ORF">J4035_12445</name>
</gene>
<dbReference type="PRINTS" id="PR00040">
    <property type="entry name" value="HTHMERR"/>
</dbReference>
<protein>
    <submittedName>
        <fullName evidence="6">MerR family transcriptional regulator</fullName>
    </submittedName>
</protein>
<dbReference type="SMART" id="SM00422">
    <property type="entry name" value="HTH_MERR"/>
    <property type="match status" value="1"/>
</dbReference>
<evidence type="ECO:0000256" key="3">
    <source>
        <dbReference type="ARBA" id="ARBA00023125"/>
    </source>
</evidence>
<feature type="domain" description="HTH merR-type" evidence="5">
    <location>
        <begin position="1"/>
        <end position="71"/>
    </location>
</feature>
<dbReference type="PANTHER" id="PTHR30204">
    <property type="entry name" value="REDOX-CYCLING DRUG-SENSING TRANSCRIPTIONAL ACTIVATOR SOXR"/>
    <property type="match status" value="1"/>
</dbReference>
<keyword evidence="4" id="KW-0804">Transcription</keyword>
<organism evidence="6 7">
    <name type="scientific">Cellulomonas fengjieae</name>
    <dbReference type="NCBI Taxonomy" id="2819978"/>
    <lineage>
        <taxon>Bacteria</taxon>
        <taxon>Bacillati</taxon>
        <taxon>Actinomycetota</taxon>
        <taxon>Actinomycetes</taxon>
        <taxon>Micrococcales</taxon>
        <taxon>Cellulomonadaceae</taxon>
        <taxon>Cellulomonas</taxon>
    </lineage>
</organism>
<reference evidence="6 7" key="1">
    <citation type="submission" date="2021-03" db="EMBL/GenBank/DDBJ databases">
        <title>novel species in genus Cellulomonas.</title>
        <authorList>
            <person name="Zhang G."/>
        </authorList>
    </citation>
    <scope>NUCLEOTIDE SEQUENCE [LARGE SCALE GENOMIC DNA]</scope>
    <source>
        <strain evidence="7">zg-ZUI188</strain>
    </source>
</reference>
<keyword evidence="1" id="KW-0678">Repressor</keyword>
<keyword evidence="2" id="KW-0805">Transcription regulation</keyword>
<dbReference type="RefSeq" id="WP_208289828.1">
    <property type="nucleotide sequence ID" value="NZ_CP074404.1"/>
</dbReference>
<dbReference type="Pfam" id="PF13411">
    <property type="entry name" value="MerR_1"/>
    <property type="match status" value="1"/>
</dbReference>